<organism evidence="1 2">
    <name type="scientific">Racocetra persica</name>
    <dbReference type="NCBI Taxonomy" id="160502"/>
    <lineage>
        <taxon>Eukaryota</taxon>
        <taxon>Fungi</taxon>
        <taxon>Fungi incertae sedis</taxon>
        <taxon>Mucoromycota</taxon>
        <taxon>Glomeromycotina</taxon>
        <taxon>Glomeromycetes</taxon>
        <taxon>Diversisporales</taxon>
        <taxon>Gigasporaceae</taxon>
        <taxon>Racocetra</taxon>
    </lineage>
</organism>
<sequence length="41" mass="4960">MKLARVFAFLILIVQLTLITPSWALEKRVWPRRPINEVRKR</sequence>
<evidence type="ECO:0000313" key="2">
    <source>
        <dbReference type="Proteomes" id="UP000789920"/>
    </source>
</evidence>
<proteinExistence type="predicted"/>
<name>A0ACA9RWN0_9GLOM</name>
<feature type="non-terminal residue" evidence="1">
    <location>
        <position position="41"/>
    </location>
</feature>
<comment type="caution">
    <text evidence="1">The sequence shown here is derived from an EMBL/GenBank/DDBJ whole genome shotgun (WGS) entry which is preliminary data.</text>
</comment>
<protein>
    <submittedName>
        <fullName evidence="1">2313_t:CDS:1</fullName>
    </submittedName>
</protein>
<reference evidence="1" key="1">
    <citation type="submission" date="2021-06" db="EMBL/GenBank/DDBJ databases">
        <authorList>
            <person name="Kallberg Y."/>
            <person name="Tangrot J."/>
            <person name="Rosling A."/>
        </authorList>
    </citation>
    <scope>NUCLEOTIDE SEQUENCE</scope>
    <source>
        <strain evidence="1">MA461A</strain>
    </source>
</reference>
<accession>A0ACA9RWN0</accession>
<gene>
    <name evidence="1" type="ORF">RPERSI_LOCUS23929</name>
</gene>
<dbReference type="EMBL" id="CAJVQC010075859">
    <property type="protein sequence ID" value="CAG8814169.1"/>
    <property type="molecule type" value="Genomic_DNA"/>
</dbReference>
<dbReference type="Proteomes" id="UP000789920">
    <property type="component" value="Unassembled WGS sequence"/>
</dbReference>
<keyword evidence="2" id="KW-1185">Reference proteome</keyword>
<evidence type="ECO:0000313" key="1">
    <source>
        <dbReference type="EMBL" id="CAG8814169.1"/>
    </source>
</evidence>